<evidence type="ECO:0000313" key="5">
    <source>
        <dbReference type="Proteomes" id="UP001597512"/>
    </source>
</evidence>
<sequence>MIHSLDNPVWSALTSGNQQFALGNQQAKYYNPQIAPFVALANYTRAHFDVLWHTIPYDQPVAIFTNDQQLDPSPWVIVNRIDGFQMLFEGPTPKQEPRAELVHLTEQDIPQMLALTQLSPPGPFLPRTIDLGGYEGVFAGDNLIAMAGRRFDSGAHVEISAVCTHPDHTGKGYARWLIDSQIQQIRAEGKVPYLHVRADNTRAHRIYQRMGFVTRSEVIIYILKKG</sequence>
<dbReference type="EMBL" id="JBHUOM010000012">
    <property type="protein sequence ID" value="MFD2935199.1"/>
    <property type="molecule type" value="Genomic_DNA"/>
</dbReference>
<dbReference type="Proteomes" id="UP001597512">
    <property type="component" value="Unassembled WGS sequence"/>
</dbReference>
<accession>A0ABW6AI84</accession>
<dbReference type="InterPro" id="IPR016181">
    <property type="entry name" value="Acyl_CoA_acyltransferase"/>
</dbReference>
<dbReference type="SUPFAM" id="SSF55729">
    <property type="entry name" value="Acyl-CoA N-acyltransferases (Nat)"/>
    <property type="match status" value="1"/>
</dbReference>
<evidence type="ECO:0000313" key="4">
    <source>
        <dbReference type="EMBL" id="MFD2935199.1"/>
    </source>
</evidence>
<dbReference type="RefSeq" id="WP_381502662.1">
    <property type="nucleotide sequence ID" value="NZ_JBHUOM010000012.1"/>
</dbReference>
<feature type="domain" description="N-acetyltransferase" evidence="3">
    <location>
        <begin position="99"/>
        <end position="226"/>
    </location>
</feature>
<dbReference type="PANTHER" id="PTHR43420">
    <property type="entry name" value="ACETYLTRANSFERASE"/>
    <property type="match status" value="1"/>
</dbReference>
<dbReference type="PROSITE" id="PS51186">
    <property type="entry name" value="GNAT"/>
    <property type="match status" value="1"/>
</dbReference>
<dbReference type="InterPro" id="IPR013653">
    <property type="entry name" value="GCN5-like_dom"/>
</dbReference>
<protein>
    <submittedName>
        <fullName evidence="4">GNAT family N-acetyltransferase</fullName>
    </submittedName>
</protein>
<evidence type="ECO:0000259" key="3">
    <source>
        <dbReference type="PROSITE" id="PS51186"/>
    </source>
</evidence>
<keyword evidence="1" id="KW-0808">Transferase</keyword>
<reference evidence="5" key="1">
    <citation type="journal article" date="2019" name="Int. J. Syst. Evol. Microbiol.">
        <title>The Global Catalogue of Microorganisms (GCM) 10K type strain sequencing project: providing services to taxonomists for standard genome sequencing and annotation.</title>
        <authorList>
            <consortium name="The Broad Institute Genomics Platform"/>
            <consortium name="The Broad Institute Genome Sequencing Center for Infectious Disease"/>
            <person name="Wu L."/>
            <person name="Ma J."/>
        </authorList>
    </citation>
    <scope>NUCLEOTIDE SEQUENCE [LARGE SCALE GENOMIC DNA]</scope>
    <source>
        <strain evidence="5">KCTC 52490</strain>
    </source>
</reference>
<keyword evidence="5" id="KW-1185">Reference proteome</keyword>
<evidence type="ECO:0000256" key="2">
    <source>
        <dbReference type="ARBA" id="ARBA00023315"/>
    </source>
</evidence>
<keyword evidence="2" id="KW-0012">Acyltransferase</keyword>
<dbReference type="CDD" id="cd04301">
    <property type="entry name" value="NAT_SF"/>
    <property type="match status" value="1"/>
</dbReference>
<dbReference type="InterPro" id="IPR000182">
    <property type="entry name" value="GNAT_dom"/>
</dbReference>
<dbReference type="Gene3D" id="3.40.630.30">
    <property type="match status" value="1"/>
</dbReference>
<proteinExistence type="predicted"/>
<comment type="caution">
    <text evidence="4">The sequence shown here is derived from an EMBL/GenBank/DDBJ whole genome shotgun (WGS) entry which is preliminary data.</text>
</comment>
<gene>
    <name evidence="4" type="ORF">ACFS25_15510</name>
</gene>
<evidence type="ECO:0000256" key="1">
    <source>
        <dbReference type="ARBA" id="ARBA00022679"/>
    </source>
</evidence>
<dbReference type="InterPro" id="IPR050680">
    <property type="entry name" value="YpeA/RimI_acetyltransf"/>
</dbReference>
<dbReference type="Pfam" id="PF08445">
    <property type="entry name" value="FR47"/>
    <property type="match status" value="1"/>
</dbReference>
<name>A0ABW6AI84_9BACT</name>
<organism evidence="4 5">
    <name type="scientific">Spirosoma flavum</name>
    <dbReference type="NCBI Taxonomy" id="2048557"/>
    <lineage>
        <taxon>Bacteria</taxon>
        <taxon>Pseudomonadati</taxon>
        <taxon>Bacteroidota</taxon>
        <taxon>Cytophagia</taxon>
        <taxon>Cytophagales</taxon>
        <taxon>Cytophagaceae</taxon>
        <taxon>Spirosoma</taxon>
    </lineage>
</organism>
<dbReference type="PANTHER" id="PTHR43420:SF3">
    <property type="entry name" value="N-ACETYLTRANSFERASE DOMAIN-CONTAINING PROTEIN"/>
    <property type="match status" value="1"/>
</dbReference>